<comment type="caution">
    <text evidence="2">The sequence shown here is derived from an EMBL/GenBank/DDBJ whole genome shotgun (WGS) entry which is preliminary data.</text>
</comment>
<evidence type="ECO:0000313" key="3">
    <source>
        <dbReference type="Proteomes" id="UP000663861"/>
    </source>
</evidence>
<dbReference type="SMART" id="SM00220">
    <property type="entry name" value="S_TKc"/>
    <property type="match status" value="1"/>
</dbReference>
<dbReference type="InterPro" id="IPR001245">
    <property type="entry name" value="Ser-Thr/Tyr_kinase_cat_dom"/>
</dbReference>
<accession>A0A8H3GMS8</accession>
<dbReference type="InterPro" id="IPR051681">
    <property type="entry name" value="Ser/Thr_Kinases-Pseudokinases"/>
</dbReference>
<organism evidence="2 3">
    <name type="scientific">Rhizoctonia solani</name>
    <dbReference type="NCBI Taxonomy" id="456999"/>
    <lineage>
        <taxon>Eukaryota</taxon>
        <taxon>Fungi</taxon>
        <taxon>Dikarya</taxon>
        <taxon>Basidiomycota</taxon>
        <taxon>Agaricomycotina</taxon>
        <taxon>Agaricomycetes</taxon>
        <taxon>Cantharellales</taxon>
        <taxon>Ceratobasidiaceae</taxon>
        <taxon>Rhizoctonia</taxon>
    </lineage>
</organism>
<name>A0A8H3GMS8_9AGAM</name>
<dbReference type="Pfam" id="PF07714">
    <property type="entry name" value="PK_Tyr_Ser-Thr"/>
    <property type="match status" value="1"/>
</dbReference>
<dbReference type="EMBL" id="CAJMWY010001053">
    <property type="protein sequence ID" value="CAE6456818.1"/>
    <property type="molecule type" value="Genomic_DNA"/>
</dbReference>
<dbReference type="AlphaFoldDB" id="A0A8H3GMS8"/>
<dbReference type="Gene3D" id="1.10.510.10">
    <property type="entry name" value="Transferase(Phosphotransferase) domain 1"/>
    <property type="match status" value="2"/>
</dbReference>
<feature type="domain" description="Protein kinase" evidence="1">
    <location>
        <begin position="94"/>
        <end position="429"/>
    </location>
</feature>
<dbReference type="GO" id="GO:0004674">
    <property type="term" value="F:protein serine/threonine kinase activity"/>
    <property type="evidence" value="ECO:0007669"/>
    <property type="project" value="TreeGrafter"/>
</dbReference>
<dbReference type="PROSITE" id="PS50011">
    <property type="entry name" value="PROTEIN_KINASE_DOM"/>
    <property type="match status" value="1"/>
</dbReference>
<dbReference type="SUPFAM" id="SSF56112">
    <property type="entry name" value="Protein kinase-like (PK-like)"/>
    <property type="match status" value="1"/>
</dbReference>
<evidence type="ECO:0000259" key="1">
    <source>
        <dbReference type="PROSITE" id="PS50011"/>
    </source>
</evidence>
<sequence>MPADVHSLAMAEANERTSYGPYSCTAGRLKLGIGQPQVRFNHCITEVQLHMGILSKSLVGVIDVIKAFYGFGYTHKHYPPSDDLVCRDRDMTSSEILRHLSQHGFEDVTPLLNTAKCDQLPTRIGGFADIYQGTLSDGAKVAIKCIRPYVASNDDGQKMLKRVAHEIYIMSKCNHPSVLLPIGLSEYCRQFAIVSPWMENGNLRQYLSKHRPSQAEQMKMLIQVADGIAYLHGKGVIHGDLKAIHGDLKATNILVSADGVAKLNDFGISTLRGCSLKSASTTVGTDLSLRWTAPELLSDGGILTCGSLRWTAPELLSDGGILTCGTDIWAWAMVSNNCFGMSSHLTASGMHLDLPATKETLTGSVPYAELHDTAACLKIMNKILPERPEKHIPTGDEQADLLWQLLNQCWASDPLHRPAAATVRDKVMLSYATRLEINNNFLLVARN</sequence>
<protein>
    <recommendedName>
        <fullName evidence="1">Protein kinase domain-containing protein</fullName>
    </recommendedName>
</protein>
<dbReference type="PANTHER" id="PTHR44329:SF214">
    <property type="entry name" value="PROTEIN KINASE DOMAIN-CONTAINING PROTEIN"/>
    <property type="match status" value="1"/>
</dbReference>
<dbReference type="InterPro" id="IPR000719">
    <property type="entry name" value="Prot_kinase_dom"/>
</dbReference>
<dbReference type="GO" id="GO:0005524">
    <property type="term" value="F:ATP binding"/>
    <property type="evidence" value="ECO:0007669"/>
    <property type="project" value="InterPro"/>
</dbReference>
<dbReference type="InterPro" id="IPR011009">
    <property type="entry name" value="Kinase-like_dom_sf"/>
</dbReference>
<dbReference type="PANTHER" id="PTHR44329">
    <property type="entry name" value="SERINE/THREONINE-PROTEIN KINASE TNNI3K-RELATED"/>
    <property type="match status" value="1"/>
</dbReference>
<evidence type="ECO:0000313" key="2">
    <source>
        <dbReference type="EMBL" id="CAE6456818.1"/>
    </source>
</evidence>
<dbReference type="Proteomes" id="UP000663861">
    <property type="component" value="Unassembled WGS sequence"/>
</dbReference>
<gene>
    <name evidence="2" type="ORF">RDB_LOCUS62743</name>
</gene>
<proteinExistence type="predicted"/>
<reference evidence="2" key="1">
    <citation type="submission" date="2021-01" db="EMBL/GenBank/DDBJ databases">
        <authorList>
            <person name="Kaushik A."/>
        </authorList>
    </citation>
    <scope>NUCLEOTIDE SEQUENCE</scope>
    <source>
        <strain evidence="2">AG4-RS23</strain>
    </source>
</reference>